<accession>A0A4R0XIV6</accession>
<dbReference type="GO" id="GO:0003735">
    <property type="term" value="F:structural constituent of ribosome"/>
    <property type="evidence" value="ECO:0007669"/>
    <property type="project" value="InterPro"/>
</dbReference>
<evidence type="ECO:0000256" key="1">
    <source>
        <dbReference type="ARBA" id="ARBA00022980"/>
    </source>
</evidence>
<dbReference type="SUPFAM" id="SSF54189">
    <property type="entry name" value="Ribosomal proteins S24e, L23 and L15e"/>
    <property type="match status" value="1"/>
</dbReference>
<dbReference type="OrthoDB" id="9793353at2"/>
<evidence type="ECO:0000313" key="5">
    <source>
        <dbReference type="Proteomes" id="UP000291072"/>
    </source>
</evidence>
<organism evidence="4 5">
    <name type="scientific">Mycoplasma todarodis</name>
    <dbReference type="NCBI Taxonomy" id="1937191"/>
    <lineage>
        <taxon>Bacteria</taxon>
        <taxon>Bacillati</taxon>
        <taxon>Mycoplasmatota</taxon>
        <taxon>Mollicutes</taxon>
        <taxon>Mycoplasmataceae</taxon>
        <taxon>Mycoplasma</taxon>
    </lineage>
</organism>
<protein>
    <recommendedName>
        <fullName evidence="3">50S ribosomal protein L23</fullName>
    </recommendedName>
</protein>
<proteinExistence type="predicted"/>
<keyword evidence="2" id="KW-0687">Ribonucleoprotein</keyword>
<dbReference type="InterPro" id="IPR012678">
    <property type="entry name" value="Ribosomal_uL23/eL15/eS24_sf"/>
</dbReference>
<feature type="non-terminal residue" evidence="4">
    <location>
        <position position="33"/>
    </location>
</feature>
<evidence type="ECO:0000256" key="3">
    <source>
        <dbReference type="ARBA" id="ARBA00035481"/>
    </source>
</evidence>
<keyword evidence="1 4" id="KW-0689">Ribosomal protein</keyword>
<reference evidence="4 5" key="1">
    <citation type="submission" date="2018-02" db="EMBL/GenBank/DDBJ databases">
        <title>Mycoplasma marinum and Mycoplasma todarodis sp. nov., moderately halophilic and psychrotolerant mycoplasmas isolated from cephalopods.</title>
        <authorList>
            <person name="Viver T."/>
        </authorList>
    </citation>
    <scope>NUCLEOTIDE SEQUENCE [LARGE SCALE GENOMIC DNA]</scope>
    <source>
        <strain evidence="4 5">5H</strain>
    </source>
</reference>
<dbReference type="Proteomes" id="UP000291072">
    <property type="component" value="Unassembled WGS sequence"/>
</dbReference>
<dbReference type="EMBL" id="PSZP01000060">
    <property type="protein sequence ID" value="TCG10344.1"/>
    <property type="molecule type" value="Genomic_DNA"/>
</dbReference>
<dbReference type="InterPro" id="IPR012677">
    <property type="entry name" value="Nucleotide-bd_a/b_plait_sf"/>
</dbReference>
<evidence type="ECO:0000313" key="4">
    <source>
        <dbReference type="EMBL" id="TCG10344.1"/>
    </source>
</evidence>
<evidence type="ECO:0000256" key="2">
    <source>
        <dbReference type="ARBA" id="ARBA00023274"/>
    </source>
</evidence>
<comment type="caution">
    <text evidence="4">The sequence shown here is derived from an EMBL/GenBank/DDBJ whole genome shotgun (WGS) entry which is preliminary data.</text>
</comment>
<dbReference type="GO" id="GO:1990904">
    <property type="term" value="C:ribonucleoprotein complex"/>
    <property type="evidence" value="ECO:0007669"/>
    <property type="project" value="UniProtKB-KW"/>
</dbReference>
<name>A0A4R0XIV6_9MOLU</name>
<dbReference type="AlphaFoldDB" id="A0A4R0XIV6"/>
<dbReference type="Gene3D" id="3.30.70.330">
    <property type="match status" value="1"/>
</dbReference>
<dbReference type="GO" id="GO:0006412">
    <property type="term" value="P:translation"/>
    <property type="evidence" value="ECO:0007669"/>
    <property type="project" value="InterPro"/>
</dbReference>
<gene>
    <name evidence="4" type="primary">rplW</name>
    <name evidence="4" type="ORF">C4B25_04605</name>
</gene>
<sequence length="33" mass="3865">MNRNEVIKYPILTEKSYALMGQGVYTFAVDRRT</sequence>
<keyword evidence="5" id="KW-1185">Reference proteome</keyword>
<dbReference type="GO" id="GO:0005840">
    <property type="term" value="C:ribosome"/>
    <property type="evidence" value="ECO:0007669"/>
    <property type="project" value="UniProtKB-KW"/>
</dbReference>